<dbReference type="Gene3D" id="3.40.50.300">
    <property type="entry name" value="P-loop containing nucleotide triphosphate hydrolases"/>
    <property type="match status" value="1"/>
</dbReference>
<name>A0A1F5G8K4_9BACT</name>
<sequence length="174" mass="19956">MRFTSIAISGPVASGTTTAAKAVAEKLGLEYRSAGDFFRDYMLKHNIPLHKKEDLPDEVDEKFDDEATKILKSNKPIVFDGLYVGYFARDMDDVLKVLLTADEEVRIKRALKRTHTHKETAKTIKLRDEAHDTKFRKLYANENFLDPKFFDLIIDTTNKSPKEVTKRILKEFSG</sequence>
<evidence type="ECO:0000313" key="2">
    <source>
        <dbReference type="Proteomes" id="UP000177369"/>
    </source>
</evidence>
<organism evidence="1 2">
    <name type="scientific">Candidatus Curtissbacteria bacterium RIFCSPHIGHO2_02_FULL_40_16b</name>
    <dbReference type="NCBI Taxonomy" id="1797714"/>
    <lineage>
        <taxon>Bacteria</taxon>
        <taxon>Candidatus Curtissiibacteriota</taxon>
    </lineage>
</organism>
<accession>A0A1F5G8K4</accession>
<dbReference type="Pfam" id="PF13189">
    <property type="entry name" value="Cytidylate_kin2"/>
    <property type="match status" value="1"/>
</dbReference>
<dbReference type="STRING" id="1797714.A3D04_01740"/>
<proteinExistence type="predicted"/>
<evidence type="ECO:0008006" key="3">
    <source>
        <dbReference type="Google" id="ProtNLM"/>
    </source>
</evidence>
<dbReference type="InterPro" id="IPR027417">
    <property type="entry name" value="P-loop_NTPase"/>
</dbReference>
<gene>
    <name evidence="1" type="ORF">A3D04_01740</name>
</gene>
<dbReference type="EMBL" id="MFBD01000037">
    <property type="protein sequence ID" value="OGD88167.1"/>
    <property type="molecule type" value="Genomic_DNA"/>
</dbReference>
<dbReference type="Proteomes" id="UP000177369">
    <property type="component" value="Unassembled WGS sequence"/>
</dbReference>
<dbReference type="AlphaFoldDB" id="A0A1F5G8K4"/>
<evidence type="ECO:0000313" key="1">
    <source>
        <dbReference type="EMBL" id="OGD88167.1"/>
    </source>
</evidence>
<protein>
    <recommendedName>
        <fullName evidence="3">(d)CMP kinase</fullName>
    </recommendedName>
</protein>
<comment type="caution">
    <text evidence="1">The sequence shown here is derived from an EMBL/GenBank/DDBJ whole genome shotgun (WGS) entry which is preliminary data.</text>
</comment>
<reference evidence="1 2" key="1">
    <citation type="journal article" date="2016" name="Nat. Commun.">
        <title>Thousands of microbial genomes shed light on interconnected biogeochemical processes in an aquifer system.</title>
        <authorList>
            <person name="Anantharaman K."/>
            <person name="Brown C.T."/>
            <person name="Hug L.A."/>
            <person name="Sharon I."/>
            <person name="Castelle C.J."/>
            <person name="Probst A.J."/>
            <person name="Thomas B.C."/>
            <person name="Singh A."/>
            <person name="Wilkins M.J."/>
            <person name="Karaoz U."/>
            <person name="Brodie E.L."/>
            <person name="Williams K.H."/>
            <person name="Hubbard S.S."/>
            <person name="Banfield J.F."/>
        </authorList>
    </citation>
    <scope>NUCLEOTIDE SEQUENCE [LARGE SCALE GENOMIC DNA]</scope>
</reference>
<dbReference type="SUPFAM" id="SSF52540">
    <property type="entry name" value="P-loop containing nucleoside triphosphate hydrolases"/>
    <property type="match status" value="1"/>
</dbReference>